<dbReference type="Proteomes" id="UP000184498">
    <property type="component" value="Unassembled WGS sequence"/>
</dbReference>
<proteinExistence type="predicted"/>
<dbReference type="RefSeq" id="WP_073000229.1">
    <property type="nucleotide sequence ID" value="NZ_FRAM01000005.1"/>
</dbReference>
<dbReference type="AlphaFoldDB" id="A0A1M6UJF1"/>
<accession>A0A1M6UJF1</accession>
<evidence type="ECO:0000313" key="2">
    <source>
        <dbReference type="Proteomes" id="UP000184498"/>
    </source>
</evidence>
<keyword evidence="2" id="KW-1185">Reference proteome</keyword>
<protein>
    <submittedName>
        <fullName evidence="1">Uncharacterized protein</fullName>
    </submittedName>
</protein>
<dbReference type="STRING" id="216903.SAMN05444371_3326"/>
<name>A0A1M6UJF1_9FLAO</name>
<reference evidence="2" key="1">
    <citation type="submission" date="2016-11" db="EMBL/GenBank/DDBJ databases">
        <authorList>
            <person name="Varghese N."/>
            <person name="Submissions S."/>
        </authorList>
    </citation>
    <scope>NUCLEOTIDE SEQUENCE [LARGE SCALE GENOMIC DNA]</scope>
    <source>
        <strain evidence="2">DSM 18016</strain>
    </source>
</reference>
<dbReference type="EMBL" id="FRAM01000005">
    <property type="protein sequence ID" value="SHK69311.1"/>
    <property type="molecule type" value="Genomic_DNA"/>
</dbReference>
<dbReference type="OrthoDB" id="3386537at2"/>
<gene>
    <name evidence="1" type="ORF">SAMN05444371_3326</name>
</gene>
<sequence length="151" mass="17562">MSVLEVIQEKLNALEEQRKAVLAEIQSEFPAMLKELFNKSEKITSIGWNQYTPYFNDGDECIFSANFDYLIINKTSEEDIDPEENFYDEEIWTSGYTANPNYIKSEGDLIIEFKQLLNSIPEEFFKELFGDHVTVIVESDGNITTEDYSHY</sequence>
<evidence type="ECO:0000313" key="1">
    <source>
        <dbReference type="EMBL" id="SHK69311.1"/>
    </source>
</evidence>
<organism evidence="1 2">
    <name type="scientific">Epilithonimonas mollis</name>
    <dbReference type="NCBI Taxonomy" id="216903"/>
    <lineage>
        <taxon>Bacteria</taxon>
        <taxon>Pseudomonadati</taxon>
        <taxon>Bacteroidota</taxon>
        <taxon>Flavobacteriia</taxon>
        <taxon>Flavobacteriales</taxon>
        <taxon>Weeksellaceae</taxon>
        <taxon>Chryseobacterium group</taxon>
        <taxon>Epilithonimonas</taxon>
    </lineage>
</organism>